<dbReference type="EC" id="3.4.-.-" evidence="1"/>
<keyword evidence="3" id="KW-1185">Reference proteome</keyword>
<evidence type="ECO:0000313" key="3">
    <source>
        <dbReference type="Proteomes" id="UP000196485"/>
    </source>
</evidence>
<dbReference type="Proteomes" id="UP000196485">
    <property type="component" value="Unassembled WGS sequence"/>
</dbReference>
<comment type="similarity">
    <text evidence="1">Belongs to the peptidase C69 family.</text>
</comment>
<dbReference type="GO" id="GO:0006508">
    <property type="term" value="P:proteolysis"/>
    <property type="evidence" value="ECO:0007669"/>
    <property type="project" value="UniProtKB-KW"/>
</dbReference>
<reference evidence="3" key="1">
    <citation type="submission" date="2017-06" db="EMBL/GenBank/DDBJ databases">
        <authorList>
            <person name="Rodrigo-Torres L."/>
            <person name="Arahal R. D."/>
            <person name="Lucena T."/>
        </authorList>
    </citation>
    <scope>NUCLEOTIDE SEQUENCE [LARGE SCALE GENOMIC DNA]</scope>
    <source>
        <strain evidence="3">type strain: CECT 9192</strain>
    </source>
</reference>
<dbReference type="PANTHER" id="PTHR12994">
    <property type="entry name" value="SECERNIN"/>
    <property type="match status" value="1"/>
</dbReference>
<evidence type="ECO:0000313" key="2">
    <source>
        <dbReference type="EMBL" id="SMY15666.1"/>
    </source>
</evidence>
<keyword evidence="1" id="KW-0645">Protease</keyword>
<organism evidence="2 3">
    <name type="scientific">Photobacterium aquimaris</name>
    <dbReference type="NCBI Taxonomy" id="512643"/>
    <lineage>
        <taxon>Bacteria</taxon>
        <taxon>Pseudomonadati</taxon>
        <taxon>Pseudomonadota</taxon>
        <taxon>Gammaproteobacteria</taxon>
        <taxon>Vibrionales</taxon>
        <taxon>Vibrionaceae</taxon>
        <taxon>Photobacterium</taxon>
    </lineage>
</organism>
<evidence type="ECO:0000256" key="1">
    <source>
        <dbReference type="RuleBase" id="RU364089"/>
    </source>
</evidence>
<dbReference type="EMBL" id="FYAH01000001">
    <property type="protein sequence ID" value="SMY15666.1"/>
    <property type="molecule type" value="Genomic_DNA"/>
</dbReference>
<dbReference type="AlphaFoldDB" id="A0A1Y6KWE7"/>
<dbReference type="InterPro" id="IPR005322">
    <property type="entry name" value="Peptidase_C69"/>
</dbReference>
<proteinExistence type="inferred from homology"/>
<keyword evidence="1" id="KW-0224">Dipeptidase</keyword>
<dbReference type="Gene3D" id="3.60.60.10">
    <property type="entry name" value="Penicillin V Acylase, Chain A"/>
    <property type="match status" value="1"/>
</dbReference>
<dbReference type="Pfam" id="PF03577">
    <property type="entry name" value="Peptidase_C69"/>
    <property type="match status" value="1"/>
</dbReference>
<protein>
    <recommendedName>
        <fullName evidence="1">Dipeptidase</fullName>
        <ecNumber evidence="1">3.4.-.-</ecNumber>
    </recommendedName>
</protein>
<dbReference type="PANTHER" id="PTHR12994:SF17">
    <property type="entry name" value="LD30995P"/>
    <property type="match status" value="1"/>
</dbReference>
<accession>A0A1Y6KWE7</accession>
<keyword evidence="1 2" id="KW-0378">Hydrolase</keyword>
<dbReference type="GO" id="GO:0070004">
    <property type="term" value="F:cysteine-type exopeptidase activity"/>
    <property type="evidence" value="ECO:0007669"/>
    <property type="project" value="InterPro"/>
</dbReference>
<comment type="catalytic activity">
    <reaction evidence="1">
        <text>an L-aminoacyl-L-amino acid + H2O = 2 an L-alpha-amino acid</text>
        <dbReference type="Rhea" id="RHEA:48940"/>
        <dbReference type="ChEBI" id="CHEBI:15377"/>
        <dbReference type="ChEBI" id="CHEBI:59869"/>
        <dbReference type="ChEBI" id="CHEBI:77460"/>
    </reaction>
</comment>
<name>A0A1Y6KWE7_9GAMM</name>
<sequence>MAYSSFSKAKTQDTSFGSAGFNELGVGMSATETIYNNPTVLAVDPYNDETGINEDSIINVILPRAKTAKDGVQLLGSIIEKKGAAEGFGVAFVDKTGIWYLETGSGHPWMATKLDNQDYFVSANQGRLNASTLTTPISTFQAQH</sequence>
<dbReference type="GO" id="GO:0016805">
    <property type="term" value="F:dipeptidase activity"/>
    <property type="evidence" value="ECO:0007669"/>
    <property type="project" value="UniProtKB-KW"/>
</dbReference>
<gene>
    <name evidence="2" type="primary">pepD_2</name>
    <name evidence="2" type="ORF">PAQU9191_00889</name>
</gene>